<feature type="region of interest" description="Disordered" evidence="1">
    <location>
        <begin position="1"/>
        <end position="21"/>
    </location>
</feature>
<name>A0A1C7LRU2_GRIFR</name>
<evidence type="ECO:0000313" key="2">
    <source>
        <dbReference type="EMBL" id="OBZ67380.1"/>
    </source>
</evidence>
<dbReference type="Proteomes" id="UP000092993">
    <property type="component" value="Unassembled WGS sequence"/>
</dbReference>
<comment type="caution">
    <text evidence="2">The sequence shown here is derived from an EMBL/GenBank/DDBJ whole genome shotgun (WGS) entry which is preliminary data.</text>
</comment>
<sequence>MQSSISSIVDQSAPPTRRRRMMKSRIKTCGSLRFLHLLRGTTEQPSSKFDRAPFGGSICLHRLQASYVTDYGKIHFHSWPRRLPDLVQSRR</sequence>
<feature type="compositionally biased region" description="Polar residues" evidence="1">
    <location>
        <begin position="1"/>
        <end position="14"/>
    </location>
</feature>
<dbReference type="AlphaFoldDB" id="A0A1C7LRU2"/>
<evidence type="ECO:0000313" key="3">
    <source>
        <dbReference type="Proteomes" id="UP000092993"/>
    </source>
</evidence>
<organism evidence="2 3">
    <name type="scientific">Grifola frondosa</name>
    <name type="common">Maitake</name>
    <name type="synonym">Polyporus frondosus</name>
    <dbReference type="NCBI Taxonomy" id="5627"/>
    <lineage>
        <taxon>Eukaryota</taxon>
        <taxon>Fungi</taxon>
        <taxon>Dikarya</taxon>
        <taxon>Basidiomycota</taxon>
        <taxon>Agaricomycotina</taxon>
        <taxon>Agaricomycetes</taxon>
        <taxon>Polyporales</taxon>
        <taxon>Grifolaceae</taxon>
        <taxon>Grifola</taxon>
    </lineage>
</organism>
<gene>
    <name evidence="2" type="ORF">A0H81_12716</name>
</gene>
<accession>A0A1C7LRU2</accession>
<protein>
    <submittedName>
        <fullName evidence="2">Uncharacterized protein</fullName>
    </submittedName>
</protein>
<proteinExistence type="predicted"/>
<reference evidence="2 3" key="1">
    <citation type="submission" date="2016-03" db="EMBL/GenBank/DDBJ databases">
        <title>Whole genome sequencing of Grifola frondosa 9006-11.</title>
        <authorList>
            <person name="Min B."/>
            <person name="Park H."/>
            <person name="Kim J.-G."/>
            <person name="Cho H."/>
            <person name="Oh Y.-L."/>
            <person name="Kong W.-S."/>
            <person name="Choi I.-G."/>
        </authorList>
    </citation>
    <scope>NUCLEOTIDE SEQUENCE [LARGE SCALE GENOMIC DNA]</scope>
    <source>
        <strain evidence="2 3">9006-11</strain>
    </source>
</reference>
<dbReference type="EMBL" id="LUGG01000024">
    <property type="protein sequence ID" value="OBZ67380.1"/>
    <property type="molecule type" value="Genomic_DNA"/>
</dbReference>
<evidence type="ECO:0000256" key="1">
    <source>
        <dbReference type="SAM" id="MobiDB-lite"/>
    </source>
</evidence>
<keyword evidence="3" id="KW-1185">Reference proteome</keyword>